<gene>
    <name evidence="2" type="ORF">MMF97_07870</name>
</gene>
<proteinExistence type="predicted"/>
<name>A0ABS9ZWD2_9SPHI</name>
<dbReference type="EMBL" id="JALGBH010000002">
    <property type="protein sequence ID" value="MCJ0742623.1"/>
    <property type="molecule type" value="Genomic_DNA"/>
</dbReference>
<reference evidence="2" key="1">
    <citation type="submission" date="2022-03" db="EMBL/GenBank/DDBJ databases">
        <authorList>
            <person name="Woo C.Y."/>
        </authorList>
    </citation>
    <scope>NUCLEOTIDE SEQUENCE</scope>
    <source>
        <strain evidence="2">CYS-01</strain>
    </source>
</reference>
<keyword evidence="3" id="KW-1185">Reference proteome</keyword>
<comment type="caution">
    <text evidence="2">The sequence shown here is derived from an EMBL/GenBank/DDBJ whole genome shotgun (WGS) entry which is preliminary data.</text>
</comment>
<dbReference type="InterPro" id="IPR046020">
    <property type="entry name" value="DUF5977"/>
</dbReference>
<organism evidence="2 3">
    <name type="scientific">Pedobacter montanisoli</name>
    <dbReference type="NCBI Taxonomy" id="2923277"/>
    <lineage>
        <taxon>Bacteria</taxon>
        <taxon>Pseudomonadati</taxon>
        <taxon>Bacteroidota</taxon>
        <taxon>Sphingobacteriia</taxon>
        <taxon>Sphingobacteriales</taxon>
        <taxon>Sphingobacteriaceae</taxon>
        <taxon>Pedobacter</taxon>
    </lineage>
</organism>
<evidence type="ECO:0000259" key="1">
    <source>
        <dbReference type="Pfam" id="PF19404"/>
    </source>
</evidence>
<sequence length="1170" mass="132579">MKINIIPFRIYFILFFISTGLTAFGQNDYRTPVIGPSPTSYAFTMYGNNQPSLQSGNVDIPISLFEVKAPGISIPLNIRYHTAGINLMDSPYPLGYGWNFSAGYRITRTVLGRPDDRFEFKQLYGSEEYQTVKKGILDEQIANIHGLSSDDLYDTQKDIFTLSLPSGNFKFVLVRTGNIYEAVTIGHQIKIELIHWATPDKSNAYILGFKVTDQNGLVYIFGDDVYQQTLSDYKEYVGSTGVTTTWALKEITLLNNEKIKYAWIKRNTNGIPVQTDIPISVVDYKNWDCDVGNYEVIDIGGKVDYFSSTYVEALMLKKIEYPYGTVELDYKLGIDPMLQTITVKDKLNTTVKNINFTYGANNSQQDHLLLQSLNVNGETYRFQYDSHRFYKNATGLDYWGYYNGKDNNYTLLPKMGIKIRSNISFPVNMSLPPDVNLIVGHADRSISEEHMKAFILNKIYYPTGGYSEYEYETHEFPGHSVHSVSTDPLFTVEPEPIKFGGGLRVSKIKIYSSLNGNPIVKTYKYGINENGLANNSVVPTLDTFIDEYWEINENPPGPNNCVNAYWRTRRVMNINALSNYAKFLVYENPIWYSQVTEYVNDELKTQYNFSLEETYNLTWGLNAKSVKSPYRFRYDNLFNEGAQLISTTFFKKKSAIYEPVKKEENVYEVVNPSVSIPSAIIDRNLIYNTLIHPGPDLYPYSFYGNSGVLPTDGYSSFNPQYNILLYNISVKYNRLKRSIINEYHGVDTISNYKDFFYNDPQLIRTEERTSIDQRIVSTDYKYPENYVDPVYQTMVAKNMLSPIIEKTVSVNGNMVSLEKNNYTNDPVISKGLILPYLFEVHDMQTNLKTEELRISKYDNKGNILELKSKAGIPVSYLWSYGGQYPIAEIKNADYNTLVNIQGQIYIDSFAENWPTDLQINTFLSPLRINALLKDAQITTFTYKPLVGMSSQTDAKGMKTFYEYDVSQRLKFVKDQQGNIINSFVYNFKQPEVLYHSVQKSQSFTKACTTGQGSEVVYLVPAGKYSSAISQADADNQALADITANGQNYADANGTCTVPYVDVEIQKITDWNGTISRIQFYKDGSSSPSYEVFPSNSGSSETISIPEGEYNSVKFTIDGSGTPYNGMLSIVSSKPTVCAQIGMSSTIISLSNVKFTASGNKLIVVAEYCMN</sequence>
<dbReference type="Proteomes" id="UP001165460">
    <property type="component" value="Unassembled WGS sequence"/>
</dbReference>
<evidence type="ECO:0000313" key="3">
    <source>
        <dbReference type="Proteomes" id="UP001165460"/>
    </source>
</evidence>
<evidence type="ECO:0000313" key="2">
    <source>
        <dbReference type="EMBL" id="MCJ0742623.1"/>
    </source>
</evidence>
<protein>
    <submittedName>
        <fullName evidence="2">DUF5977 domain-containing protein</fullName>
    </submittedName>
</protein>
<dbReference type="RefSeq" id="WP_243361259.1">
    <property type="nucleotide sequence ID" value="NZ_JALGBH010000002.1"/>
</dbReference>
<dbReference type="Pfam" id="PF19404">
    <property type="entry name" value="DUF5977"/>
    <property type="match status" value="1"/>
</dbReference>
<accession>A0ABS9ZWD2</accession>
<feature type="domain" description="DUF5977" evidence="1">
    <location>
        <begin position="994"/>
        <end position="1056"/>
    </location>
</feature>